<keyword evidence="4" id="KW-1185">Reference proteome</keyword>
<feature type="transmembrane region" description="Helical" evidence="1">
    <location>
        <begin position="156"/>
        <end position="179"/>
    </location>
</feature>
<evidence type="ECO:0000313" key="3">
    <source>
        <dbReference type="EMBL" id="MBO7746102.1"/>
    </source>
</evidence>
<sequence>MNFVLDRNTIFLSLVLGHLFTAGLIAGYWRRHKQERTIRVFMLAKLAQAGSWFFLVAHGGMPNLVSVSLANSLLFVGYALEMAAVLRLRGAFGQPEKRRYAIMTAVNLAGFHAILLLDNRESLRIAFASVGTALLVAGPAVRLAREGGKSVLPRAMGAFYLLTVLSLLGRAAAALAAGAPMGFFAPGPFQTMSFLALYLITIASNTGFILLLRERAHRELLRLAQHDDLTGALNRRAFLESVRESLAGCARRNAPLSLLLFDVDRFKTINDSYGHDAGDRVLETLSARIRAVLGPDDLFARYGGDEFAVLLPGRDEAESSAAAERIRASAAGAEPAFTISLGILTVLPDRDTQWEPLYALCDQALYAAKRAGRDRAFRAEQPQRTS</sequence>
<organism evidence="3 4">
    <name type="scientific">Paenibacillus artemisiicola</name>
    <dbReference type="NCBI Taxonomy" id="1172618"/>
    <lineage>
        <taxon>Bacteria</taxon>
        <taxon>Bacillati</taxon>
        <taxon>Bacillota</taxon>
        <taxon>Bacilli</taxon>
        <taxon>Bacillales</taxon>
        <taxon>Paenibacillaceae</taxon>
        <taxon>Paenibacillus</taxon>
    </lineage>
</organism>
<keyword evidence="1" id="KW-1133">Transmembrane helix</keyword>
<protein>
    <submittedName>
        <fullName evidence="3">GGDEF domain-containing protein</fullName>
    </submittedName>
</protein>
<feature type="transmembrane region" description="Helical" evidence="1">
    <location>
        <begin position="123"/>
        <end position="144"/>
    </location>
</feature>
<accession>A0ABS3WCS1</accession>
<feature type="transmembrane region" description="Helical" evidence="1">
    <location>
        <begin position="41"/>
        <end position="61"/>
    </location>
</feature>
<evidence type="ECO:0000313" key="4">
    <source>
        <dbReference type="Proteomes" id="UP000670947"/>
    </source>
</evidence>
<dbReference type="Gene3D" id="3.30.70.270">
    <property type="match status" value="1"/>
</dbReference>
<feature type="transmembrane region" description="Helical" evidence="1">
    <location>
        <begin position="191"/>
        <end position="212"/>
    </location>
</feature>
<evidence type="ECO:0000259" key="2">
    <source>
        <dbReference type="PROSITE" id="PS50887"/>
    </source>
</evidence>
<name>A0ABS3WCS1_9BACL</name>
<dbReference type="RefSeq" id="WP_208848899.1">
    <property type="nucleotide sequence ID" value="NZ_JAGGDJ010000015.1"/>
</dbReference>
<dbReference type="Proteomes" id="UP000670947">
    <property type="component" value="Unassembled WGS sequence"/>
</dbReference>
<keyword evidence="1" id="KW-0812">Transmembrane</keyword>
<dbReference type="SUPFAM" id="SSF55073">
    <property type="entry name" value="Nucleotide cyclase"/>
    <property type="match status" value="1"/>
</dbReference>
<evidence type="ECO:0000256" key="1">
    <source>
        <dbReference type="SAM" id="Phobius"/>
    </source>
</evidence>
<feature type="transmembrane region" description="Helical" evidence="1">
    <location>
        <begin position="67"/>
        <end position="88"/>
    </location>
</feature>
<dbReference type="PANTHER" id="PTHR45138">
    <property type="entry name" value="REGULATORY COMPONENTS OF SENSORY TRANSDUCTION SYSTEM"/>
    <property type="match status" value="1"/>
</dbReference>
<proteinExistence type="predicted"/>
<dbReference type="Pfam" id="PF00990">
    <property type="entry name" value="GGDEF"/>
    <property type="match status" value="1"/>
</dbReference>
<dbReference type="CDD" id="cd01949">
    <property type="entry name" value="GGDEF"/>
    <property type="match status" value="1"/>
</dbReference>
<dbReference type="NCBIfam" id="TIGR00254">
    <property type="entry name" value="GGDEF"/>
    <property type="match status" value="1"/>
</dbReference>
<feature type="domain" description="GGDEF" evidence="2">
    <location>
        <begin position="254"/>
        <end position="381"/>
    </location>
</feature>
<feature type="transmembrane region" description="Helical" evidence="1">
    <location>
        <begin position="100"/>
        <end position="117"/>
    </location>
</feature>
<gene>
    <name evidence="3" type="ORF">I8J29_17980</name>
</gene>
<dbReference type="InterPro" id="IPR029787">
    <property type="entry name" value="Nucleotide_cyclase"/>
</dbReference>
<dbReference type="PROSITE" id="PS50887">
    <property type="entry name" value="GGDEF"/>
    <property type="match status" value="1"/>
</dbReference>
<comment type="caution">
    <text evidence="3">The sequence shown here is derived from an EMBL/GenBank/DDBJ whole genome shotgun (WGS) entry which is preliminary data.</text>
</comment>
<keyword evidence="1" id="KW-0472">Membrane</keyword>
<dbReference type="SMART" id="SM00267">
    <property type="entry name" value="GGDEF"/>
    <property type="match status" value="1"/>
</dbReference>
<dbReference type="InterPro" id="IPR000160">
    <property type="entry name" value="GGDEF_dom"/>
</dbReference>
<feature type="transmembrane region" description="Helical" evidence="1">
    <location>
        <begin position="12"/>
        <end position="29"/>
    </location>
</feature>
<dbReference type="InterPro" id="IPR050469">
    <property type="entry name" value="Diguanylate_Cyclase"/>
</dbReference>
<dbReference type="InterPro" id="IPR043128">
    <property type="entry name" value="Rev_trsase/Diguanyl_cyclase"/>
</dbReference>
<dbReference type="EMBL" id="JAGGDJ010000015">
    <property type="protein sequence ID" value="MBO7746102.1"/>
    <property type="molecule type" value="Genomic_DNA"/>
</dbReference>
<reference evidence="3 4" key="1">
    <citation type="submission" date="2021-03" db="EMBL/GenBank/DDBJ databases">
        <title>Paenibacillus artemisicola MWE-103 whole genome sequence.</title>
        <authorList>
            <person name="Ham Y.J."/>
        </authorList>
    </citation>
    <scope>NUCLEOTIDE SEQUENCE [LARGE SCALE GENOMIC DNA]</scope>
    <source>
        <strain evidence="3 4">MWE-103</strain>
    </source>
</reference>
<dbReference type="PANTHER" id="PTHR45138:SF9">
    <property type="entry name" value="DIGUANYLATE CYCLASE DGCM-RELATED"/>
    <property type="match status" value="1"/>
</dbReference>